<dbReference type="PANTHER" id="PTHR44019">
    <property type="entry name" value="WD REPEAT-CONTAINING PROTEIN 55"/>
    <property type="match status" value="1"/>
</dbReference>
<dbReference type="InParanoid" id="A2DXF3"/>
<keyword evidence="6" id="KW-1185">Reference proteome</keyword>
<dbReference type="STRING" id="5722.A2DXF3"/>
<evidence type="ECO:0000256" key="1">
    <source>
        <dbReference type="ARBA" id="ARBA00022574"/>
    </source>
</evidence>
<reference evidence="5" key="1">
    <citation type="submission" date="2006-10" db="EMBL/GenBank/DDBJ databases">
        <authorList>
            <person name="Amadeo P."/>
            <person name="Zhao Q."/>
            <person name="Wortman J."/>
            <person name="Fraser-Liggett C."/>
            <person name="Carlton J."/>
        </authorList>
    </citation>
    <scope>NUCLEOTIDE SEQUENCE</scope>
    <source>
        <strain evidence="5">G3</strain>
    </source>
</reference>
<dbReference type="RefSeq" id="XP_001327128.1">
    <property type="nucleotide sequence ID" value="XM_001327093.1"/>
</dbReference>
<evidence type="ECO:0000313" key="6">
    <source>
        <dbReference type="Proteomes" id="UP000001542"/>
    </source>
</evidence>
<dbReference type="PANTHER" id="PTHR44019:SF8">
    <property type="entry name" value="POC1 CENTRIOLAR PROTEIN HOMOLOG"/>
    <property type="match status" value="1"/>
</dbReference>
<accession>A2DXF3</accession>
<feature type="repeat" description="WD" evidence="3">
    <location>
        <begin position="140"/>
        <end position="181"/>
    </location>
</feature>
<dbReference type="EMBL" id="DS113263">
    <property type="protein sequence ID" value="EAY14905.1"/>
    <property type="molecule type" value="Genomic_DNA"/>
</dbReference>
<protein>
    <submittedName>
        <fullName evidence="5">Uncharacterized protein</fullName>
    </submittedName>
</protein>
<dbReference type="Proteomes" id="UP000001542">
    <property type="component" value="Unassembled WGS sequence"/>
</dbReference>
<dbReference type="InterPro" id="IPR050505">
    <property type="entry name" value="WDR55/POC1"/>
</dbReference>
<gene>
    <name evidence="5" type="ORF">TVAG_380150</name>
</gene>
<evidence type="ECO:0000256" key="4">
    <source>
        <dbReference type="SAM" id="Coils"/>
    </source>
</evidence>
<dbReference type="PROSITE" id="PS50082">
    <property type="entry name" value="WD_REPEATS_2"/>
    <property type="match status" value="3"/>
</dbReference>
<dbReference type="eggNOG" id="ENOG502QSVJ">
    <property type="taxonomic scope" value="Eukaryota"/>
</dbReference>
<dbReference type="InterPro" id="IPR015943">
    <property type="entry name" value="WD40/YVTN_repeat-like_dom_sf"/>
</dbReference>
<reference evidence="5" key="2">
    <citation type="journal article" date="2007" name="Science">
        <title>Draft genome sequence of the sexually transmitted pathogen Trichomonas vaginalis.</title>
        <authorList>
            <person name="Carlton J.M."/>
            <person name="Hirt R.P."/>
            <person name="Silva J.C."/>
            <person name="Delcher A.L."/>
            <person name="Schatz M."/>
            <person name="Zhao Q."/>
            <person name="Wortman J.R."/>
            <person name="Bidwell S.L."/>
            <person name="Alsmark U.C.M."/>
            <person name="Besteiro S."/>
            <person name="Sicheritz-Ponten T."/>
            <person name="Noel C.J."/>
            <person name="Dacks J.B."/>
            <person name="Foster P.G."/>
            <person name="Simillion C."/>
            <person name="Van de Peer Y."/>
            <person name="Miranda-Saavedra D."/>
            <person name="Barton G.J."/>
            <person name="Westrop G.D."/>
            <person name="Mueller S."/>
            <person name="Dessi D."/>
            <person name="Fiori P.L."/>
            <person name="Ren Q."/>
            <person name="Paulsen I."/>
            <person name="Zhang H."/>
            <person name="Bastida-Corcuera F.D."/>
            <person name="Simoes-Barbosa A."/>
            <person name="Brown M.T."/>
            <person name="Hayes R.D."/>
            <person name="Mukherjee M."/>
            <person name="Okumura C.Y."/>
            <person name="Schneider R."/>
            <person name="Smith A.J."/>
            <person name="Vanacova S."/>
            <person name="Villalvazo M."/>
            <person name="Haas B.J."/>
            <person name="Pertea M."/>
            <person name="Feldblyum T.V."/>
            <person name="Utterback T.R."/>
            <person name="Shu C.L."/>
            <person name="Osoegawa K."/>
            <person name="de Jong P.J."/>
            <person name="Hrdy I."/>
            <person name="Horvathova L."/>
            <person name="Zubacova Z."/>
            <person name="Dolezal P."/>
            <person name="Malik S.B."/>
            <person name="Logsdon J.M. Jr."/>
            <person name="Henze K."/>
            <person name="Gupta A."/>
            <person name="Wang C.C."/>
            <person name="Dunne R.L."/>
            <person name="Upcroft J.A."/>
            <person name="Upcroft P."/>
            <person name="White O."/>
            <person name="Salzberg S.L."/>
            <person name="Tang P."/>
            <person name="Chiu C.-H."/>
            <person name="Lee Y.-S."/>
            <person name="Embley T.M."/>
            <person name="Coombs G.H."/>
            <person name="Mottram J.C."/>
            <person name="Tachezy J."/>
            <person name="Fraser-Liggett C.M."/>
            <person name="Johnson P.J."/>
        </authorList>
    </citation>
    <scope>NUCLEOTIDE SEQUENCE [LARGE SCALE GENOMIC DNA]</scope>
    <source>
        <strain evidence="5">G3</strain>
    </source>
</reference>
<feature type="repeat" description="WD" evidence="3">
    <location>
        <begin position="265"/>
        <end position="297"/>
    </location>
</feature>
<dbReference type="SUPFAM" id="SSF50978">
    <property type="entry name" value="WD40 repeat-like"/>
    <property type="match status" value="1"/>
</dbReference>
<feature type="repeat" description="WD" evidence="3">
    <location>
        <begin position="57"/>
        <end position="88"/>
    </location>
</feature>
<dbReference type="VEuPathDB" id="TrichDB:TVAG_380150"/>
<name>A2DXF3_TRIV3</name>
<evidence type="ECO:0000256" key="3">
    <source>
        <dbReference type="PROSITE-ProRule" id="PRU00221"/>
    </source>
</evidence>
<feature type="coiled-coil region" evidence="4">
    <location>
        <begin position="361"/>
        <end position="402"/>
    </location>
</feature>
<dbReference type="OMA" id="CHTAPIN"/>
<proteinExistence type="predicted"/>
<evidence type="ECO:0000313" key="5">
    <source>
        <dbReference type="EMBL" id="EAY14905.1"/>
    </source>
</evidence>
<organism evidence="5 6">
    <name type="scientific">Trichomonas vaginalis (strain ATCC PRA-98 / G3)</name>
    <dbReference type="NCBI Taxonomy" id="412133"/>
    <lineage>
        <taxon>Eukaryota</taxon>
        <taxon>Metamonada</taxon>
        <taxon>Parabasalia</taxon>
        <taxon>Trichomonadida</taxon>
        <taxon>Trichomonadidae</taxon>
        <taxon>Trichomonas</taxon>
    </lineage>
</organism>
<keyword evidence="1 3" id="KW-0853">WD repeat</keyword>
<dbReference type="KEGG" id="tva:4772883"/>
<dbReference type="InterPro" id="IPR001680">
    <property type="entry name" value="WD40_rpt"/>
</dbReference>
<keyword evidence="2" id="KW-0677">Repeat</keyword>
<evidence type="ECO:0000256" key="2">
    <source>
        <dbReference type="ARBA" id="ARBA00022737"/>
    </source>
</evidence>
<dbReference type="VEuPathDB" id="TrichDB:TVAGG3_0925350"/>
<dbReference type="FunCoup" id="A2DXF3">
    <property type="interactions" value="63"/>
</dbReference>
<dbReference type="SMART" id="SM00320">
    <property type="entry name" value="WD40"/>
    <property type="match status" value="7"/>
</dbReference>
<dbReference type="InterPro" id="IPR036322">
    <property type="entry name" value="WD40_repeat_dom_sf"/>
</dbReference>
<dbReference type="Pfam" id="PF00400">
    <property type="entry name" value="WD40"/>
    <property type="match status" value="4"/>
</dbReference>
<dbReference type="OrthoDB" id="10264588at2759"/>
<dbReference type="PROSITE" id="PS50294">
    <property type="entry name" value="WD_REPEATS_REGION"/>
    <property type="match status" value="3"/>
</dbReference>
<sequence>MDSSVEREATVRKSLIIQKGEILCSCPYGDSSYVAAGLSSGIINLFPCNGSKKVIKLNGHKGAITCLETCMKDPYLASGSVDGTVRLWVGNEQRDSTSIKLGETPISSIALSDKFDKLLVSSENTVSIWDPAHCSKIIDLEQHPNHISSVSLSSDGLVALTGSFDGTFRLFDLRSGTIANKLDIGNPITSTSIRQTGTAVACGCENGNVFLWDTRTQAFLNKDPLHHGAVTSIDFHPSKFLLLTASTDNLIGICDADNRNLYFTLKCHTAPINYARWSYDGTTFSTSGEDHRVVLWNEPIIRKTEPVMIKVPPKKRKIERLGKFNETLEQDPEPLPQSPIQASNTVNVGSNTGIKKYVAIMHKITDQIVALSKTMSALEAQMDSMDQQIAILEAEKRAQAKKAIAQANLD</sequence>
<dbReference type="AlphaFoldDB" id="A2DXF3"/>
<keyword evidence="4" id="KW-0175">Coiled coil</keyword>
<dbReference type="CDD" id="cd00200">
    <property type="entry name" value="WD40"/>
    <property type="match status" value="1"/>
</dbReference>
<dbReference type="Gene3D" id="2.130.10.10">
    <property type="entry name" value="YVTN repeat-like/Quinoprotein amine dehydrogenase"/>
    <property type="match status" value="2"/>
</dbReference>
<dbReference type="SMR" id="A2DXF3"/>